<gene>
    <name evidence="12" type="primary">dnaG</name>
    <name evidence="16" type="ORF">D9V75_00250</name>
</gene>
<dbReference type="SUPFAM" id="SSF117023">
    <property type="entry name" value="DNA primase DnaG, C-terminal domain"/>
    <property type="match status" value="1"/>
</dbReference>
<keyword evidence="7 12" id="KW-0863">Zinc-finger</keyword>
<dbReference type="Gene3D" id="3.90.980.10">
    <property type="entry name" value="DNA primase, catalytic core, N-terminal domain"/>
    <property type="match status" value="1"/>
</dbReference>
<evidence type="ECO:0000256" key="10">
    <source>
        <dbReference type="ARBA" id="ARBA00023125"/>
    </source>
</evidence>
<keyword evidence="6 12" id="KW-0479">Metal-binding</keyword>
<dbReference type="SMART" id="SM00400">
    <property type="entry name" value="ZnF_CHCC"/>
    <property type="match status" value="1"/>
</dbReference>
<dbReference type="InterPro" id="IPR037068">
    <property type="entry name" value="DNA_primase_core_N_sf"/>
</dbReference>
<accession>A0A4D6YE81</accession>
<evidence type="ECO:0000313" key="17">
    <source>
        <dbReference type="Proteomes" id="UP000298673"/>
    </source>
</evidence>
<comment type="similarity">
    <text evidence="12 13">Belongs to the DnaG primase family.</text>
</comment>
<dbReference type="SMART" id="SM00766">
    <property type="entry name" value="DnaG_DnaB_bind"/>
    <property type="match status" value="1"/>
</dbReference>
<evidence type="ECO:0000256" key="9">
    <source>
        <dbReference type="ARBA" id="ARBA00022842"/>
    </source>
</evidence>
<dbReference type="Gene3D" id="3.90.580.10">
    <property type="entry name" value="Zinc finger, CHC2-type domain"/>
    <property type="match status" value="1"/>
</dbReference>
<evidence type="ECO:0000256" key="11">
    <source>
        <dbReference type="ARBA" id="ARBA00023163"/>
    </source>
</evidence>
<dbReference type="RefSeq" id="WP_158343128.1">
    <property type="nucleotide sequence ID" value="NZ_CP034861.1"/>
</dbReference>
<keyword evidence="8 12" id="KW-0862">Zinc</keyword>
<evidence type="ECO:0000256" key="13">
    <source>
        <dbReference type="PIRNR" id="PIRNR002811"/>
    </source>
</evidence>
<dbReference type="Gene3D" id="1.20.50.20">
    <property type="entry name" value="DnaG, RNA polymerase domain, helical bundle"/>
    <property type="match status" value="1"/>
</dbReference>
<dbReference type="GO" id="GO:0006269">
    <property type="term" value="P:DNA replication, synthesis of primer"/>
    <property type="evidence" value="ECO:0007669"/>
    <property type="project" value="UniProtKB-UniRule"/>
</dbReference>
<dbReference type="SUPFAM" id="SSF57783">
    <property type="entry name" value="Zinc beta-ribbon"/>
    <property type="match status" value="1"/>
</dbReference>
<dbReference type="PIRSF" id="PIRSF002811">
    <property type="entry name" value="DnaG"/>
    <property type="match status" value="1"/>
</dbReference>
<dbReference type="Pfam" id="PF10410">
    <property type="entry name" value="DnaB_bind"/>
    <property type="match status" value="1"/>
</dbReference>
<dbReference type="EC" id="2.7.7.101" evidence="12"/>
<dbReference type="PANTHER" id="PTHR30313">
    <property type="entry name" value="DNA PRIMASE"/>
    <property type="match status" value="1"/>
</dbReference>
<keyword evidence="3 12" id="KW-0808">Transferase</keyword>
<proteinExistence type="inferred from homology"/>
<keyword evidence="4 12" id="KW-0548">Nucleotidyltransferase</keyword>
<dbReference type="Pfam" id="PF08275">
    <property type="entry name" value="DNAG_N"/>
    <property type="match status" value="1"/>
</dbReference>
<dbReference type="SMART" id="SM00493">
    <property type="entry name" value="TOPRIM"/>
    <property type="match status" value="1"/>
</dbReference>
<dbReference type="GO" id="GO:0003899">
    <property type="term" value="F:DNA-directed RNA polymerase activity"/>
    <property type="evidence" value="ECO:0007669"/>
    <property type="project" value="UniProtKB-UniRule"/>
</dbReference>
<sequence>MPIKIPKHFINELLYRTDIVELIHARLILKKKGKNYQTNCPFHHDKTPSFTVSYEKQFYYCFGCKAHGNAIDFLMNYEHLNFIESIEELAASNGIEIPSKKNEYENQNYIKRKKLYFLMNEMSKLYQKNLLSTNAACNYLAHRGISKNIINFFSIGFSSFKWFDFLKKLKISKNFENELLEYNIISMNQNGSKYDSFRGRIIFPIHDRKGTIIAFGGRSIQQKVLPKYLNSPETDIFNKGRQIYGLYQVKKKFIKPEYLLIVEGYIDVITLTEYNILYAVSSLGTATTKDHIQLLFRNTDTIIYCYDGDTAGKNAAWRSLKVALPYISDKKTIKFILLPNNEDPDTIVRKEGKEKFQIRIKNALTLSNFFFKNILKNINLSSKDDKFRLSVTALPLINQISSSTIRIYLRQILARKIGILEDSQFEKFLYEMEIKNKKIKTFQIKRTPMRILIGLLVQNPNLAKITPSMEKIKNLKLKGLPIFIELLQTCINFPNLNTGQLLELYRNKKIFNVLKILARWDHMIIPEEIQNMFIDLLSNMKKKILEERQEYLISQERIKGLNIKEKQEIWLINKKLSKKLYKIYNR</sequence>
<evidence type="ECO:0000259" key="15">
    <source>
        <dbReference type="PROSITE" id="PS50880"/>
    </source>
</evidence>
<dbReference type="InterPro" id="IPR030846">
    <property type="entry name" value="DnaG_bac"/>
</dbReference>
<evidence type="ECO:0000256" key="14">
    <source>
        <dbReference type="PIRSR" id="PIRSR002811-1"/>
    </source>
</evidence>
<evidence type="ECO:0000313" key="16">
    <source>
        <dbReference type="EMBL" id="QCI24168.1"/>
    </source>
</evidence>
<dbReference type="PANTHER" id="PTHR30313:SF2">
    <property type="entry name" value="DNA PRIMASE"/>
    <property type="match status" value="1"/>
</dbReference>
<keyword evidence="2 12" id="KW-0639">Primosome</keyword>
<keyword evidence="1 12" id="KW-0240">DNA-directed RNA polymerase</keyword>
<keyword evidence="5 12" id="KW-0235">DNA replication</keyword>
<dbReference type="InterPro" id="IPR006295">
    <property type="entry name" value="DNA_primase_DnaG"/>
</dbReference>
<evidence type="ECO:0000256" key="1">
    <source>
        <dbReference type="ARBA" id="ARBA00022478"/>
    </source>
</evidence>
<comment type="subunit">
    <text evidence="12">Monomer. Interacts with DnaB.</text>
</comment>
<name>A0A4D6YE81_9GAMM</name>
<dbReference type="InterPro" id="IPR013264">
    <property type="entry name" value="DNAG_N"/>
</dbReference>
<dbReference type="PROSITE" id="PS50880">
    <property type="entry name" value="TOPRIM"/>
    <property type="match status" value="1"/>
</dbReference>
<dbReference type="InterPro" id="IPR019475">
    <property type="entry name" value="DNA_primase_DnaB-bd"/>
</dbReference>
<evidence type="ECO:0000256" key="5">
    <source>
        <dbReference type="ARBA" id="ARBA00022705"/>
    </source>
</evidence>
<dbReference type="Pfam" id="PF08278">
    <property type="entry name" value="DnaG_DnaB_bind"/>
    <property type="match status" value="1"/>
</dbReference>
<evidence type="ECO:0000256" key="3">
    <source>
        <dbReference type="ARBA" id="ARBA00022679"/>
    </source>
</evidence>
<keyword evidence="9" id="KW-0460">Magnesium</keyword>
<dbReference type="HAMAP" id="MF_00974">
    <property type="entry name" value="DNA_primase_DnaG"/>
    <property type="match status" value="1"/>
</dbReference>
<dbReference type="InterPro" id="IPR016136">
    <property type="entry name" value="DNA_helicase_N/primase_C"/>
</dbReference>
<dbReference type="EMBL" id="CP034861">
    <property type="protein sequence ID" value="QCI24168.1"/>
    <property type="molecule type" value="Genomic_DNA"/>
</dbReference>
<evidence type="ECO:0000256" key="7">
    <source>
        <dbReference type="ARBA" id="ARBA00022771"/>
    </source>
</evidence>
<dbReference type="AlphaFoldDB" id="A0A4D6YE81"/>
<reference evidence="16 17" key="2">
    <citation type="submission" date="2019-05" db="EMBL/GenBank/DDBJ databases">
        <title>Genome evolution of the obligate endosymbiont Buchnera aphidicola.</title>
        <authorList>
            <person name="Moran N.A."/>
        </authorList>
    </citation>
    <scope>NUCLEOTIDE SEQUENCE [LARGE SCALE GENOMIC DNA]</scope>
    <source>
        <strain evidence="16 17">Mst</strain>
    </source>
</reference>
<dbReference type="SUPFAM" id="SSF56731">
    <property type="entry name" value="DNA primase core"/>
    <property type="match status" value="1"/>
</dbReference>
<dbReference type="InterPro" id="IPR002694">
    <property type="entry name" value="Znf_CHC2"/>
</dbReference>
<dbReference type="CDD" id="cd03364">
    <property type="entry name" value="TOPRIM_DnaG_primases"/>
    <property type="match status" value="1"/>
</dbReference>
<dbReference type="InterPro" id="IPR034151">
    <property type="entry name" value="TOPRIM_DnaG_bac"/>
</dbReference>
<keyword evidence="11 12" id="KW-0804">Transcription</keyword>
<dbReference type="Gene3D" id="1.10.860.10">
    <property type="entry name" value="DNAb Helicase, Chain A"/>
    <property type="match status" value="1"/>
</dbReference>
<evidence type="ECO:0000256" key="4">
    <source>
        <dbReference type="ARBA" id="ARBA00022695"/>
    </source>
</evidence>
<comment type="catalytic activity">
    <reaction evidence="12">
        <text>ssDNA + n NTP = ssDNA/pppN(pN)n-1 hybrid + (n-1) diphosphate.</text>
        <dbReference type="EC" id="2.7.7.101"/>
    </reaction>
</comment>
<keyword evidence="10 12" id="KW-0238">DNA-binding</keyword>
<evidence type="ECO:0000256" key="2">
    <source>
        <dbReference type="ARBA" id="ARBA00022515"/>
    </source>
</evidence>
<dbReference type="NCBIfam" id="TIGR01391">
    <property type="entry name" value="dnaG"/>
    <property type="match status" value="1"/>
</dbReference>
<dbReference type="GO" id="GO:0008270">
    <property type="term" value="F:zinc ion binding"/>
    <property type="evidence" value="ECO:0007669"/>
    <property type="project" value="UniProtKB-UniRule"/>
</dbReference>
<evidence type="ECO:0000256" key="12">
    <source>
        <dbReference type="HAMAP-Rule" id="MF_00974"/>
    </source>
</evidence>
<comment type="cofactor">
    <cofactor evidence="12 13 14">
        <name>Zn(2+)</name>
        <dbReference type="ChEBI" id="CHEBI:29105"/>
    </cofactor>
    <text evidence="12 13 14">Binds 1 zinc ion per monomer.</text>
</comment>
<dbReference type="OrthoDB" id="9803773at2"/>
<dbReference type="GO" id="GO:1990077">
    <property type="term" value="C:primosome complex"/>
    <property type="evidence" value="ECO:0007669"/>
    <property type="project" value="UniProtKB-KW"/>
</dbReference>
<feature type="domain" description="Toprim" evidence="15">
    <location>
        <begin position="257"/>
        <end position="339"/>
    </location>
</feature>
<evidence type="ECO:0000256" key="6">
    <source>
        <dbReference type="ARBA" id="ARBA00022723"/>
    </source>
</evidence>
<feature type="zinc finger region" description="CHC2-type" evidence="12 14">
    <location>
        <begin position="40"/>
        <end position="64"/>
    </location>
</feature>
<dbReference type="InterPro" id="IPR036977">
    <property type="entry name" value="DNA_primase_Znf_CHC2"/>
</dbReference>
<dbReference type="Gene3D" id="3.40.1360.10">
    <property type="match status" value="1"/>
</dbReference>
<reference evidence="16 17" key="1">
    <citation type="submission" date="2018-12" db="EMBL/GenBank/DDBJ databases">
        <authorList>
            <person name="Chong R.A."/>
        </authorList>
    </citation>
    <scope>NUCLEOTIDE SEQUENCE [LARGE SCALE GENOMIC DNA]</scope>
    <source>
        <strain evidence="16 17">Mst</strain>
    </source>
</reference>
<dbReference type="InterPro" id="IPR013173">
    <property type="entry name" value="DNA_primase_DnaG_DnaB-bd_dom"/>
</dbReference>
<dbReference type="Pfam" id="PF01807">
    <property type="entry name" value="Zn_ribbon_DnaG"/>
    <property type="match status" value="1"/>
</dbReference>
<dbReference type="Pfam" id="PF13155">
    <property type="entry name" value="Toprim_2"/>
    <property type="match status" value="1"/>
</dbReference>
<evidence type="ECO:0000256" key="8">
    <source>
        <dbReference type="ARBA" id="ARBA00022833"/>
    </source>
</evidence>
<dbReference type="GO" id="GO:0005737">
    <property type="term" value="C:cytoplasm"/>
    <property type="evidence" value="ECO:0007669"/>
    <property type="project" value="TreeGrafter"/>
</dbReference>
<dbReference type="InterPro" id="IPR050219">
    <property type="entry name" value="DnaG_primase"/>
</dbReference>
<dbReference type="GO" id="GO:0000428">
    <property type="term" value="C:DNA-directed RNA polymerase complex"/>
    <property type="evidence" value="ECO:0007669"/>
    <property type="project" value="UniProtKB-KW"/>
</dbReference>
<organism evidence="16 17">
    <name type="scientific">Buchnera aphidicola</name>
    <name type="common">Muscaphis stroyani</name>
    <dbReference type="NCBI Taxonomy" id="1241869"/>
    <lineage>
        <taxon>Bacteria</taxon>
        <taxon>Pseudomonadati</taxon>
        <taxon>Pseudomonadota</taxon>
        <taxon>Gammaproteobacteria</taxon>
        <taxon>Enterobacterales</taxon>
        <taxon>Erwiniaceae</taxon>
        <taxon>Buchnera</taxon>
    </lineage>
</organism>
<dbReference type="InterPro" id="IPR006171">
    <property type="entry name" value="TOPRIM_dom"/>
</dbReference>
<comment type="domain">
    <text evidence="12">Contains an N-terminal zinc-binding domain, a central core domain that contains the primase activity, and a C-terminal DnaB-binding domain.</text>
</comment>
<dbReference type="FunFam" id="3.40.1360.10:FF:000002">
    <property type="entry name" value="DNA primase"/>
    <property type="match status" value="1"/>
</dbReference>
<comment type="function">
    <text evidence="12 13">RNA polymerase that catalyzes the synthesis of short RNA molecules used as primers for DNA polymerase during DNA replication.</text>
</comment>
<dbReference type="Proteomes" id="UP000298673">
    <property type="component" value="Chromosome"/>
</dbReference>
<dbReference type="GO" id="GO:0003677">
    <property type="term" value="F:DNA binding"/>
    <property type="evidence" value="ECO:0007669"/>
    <property type="project" value="UniProtKB-KW"/>
</dbReference>
<protein>
    <recommendedName>
        <fullName evidence="12 13">DNA primase</fullName>
        <ecNumber evidence="12">2.7.7.101</ecNumber>
    </recommendedName>
</protein>
<dbReference type="FunFam" id="3.90.580.10:FF:000001">
    <property type="entry name" value="DNA primase"/>
    <property type="match status" value="1"/>
</dbReference>